<evidence type="ECO:0000256" key="9">
    <source>
        <dbReference type="ARBA" id="ARBA00023244"/>
    </source>
</evidence>
<dbReference type="GO" id="GO:0042168">
    <property type="term" value="P:heme metabolic process"/>
    <property type="evidence" value="ECO:0007669"/>
    <property type="project" value="InterPro"/>
</dbReference>
<dbReference type="GO" id="GO:0006779">
    <property type="term" value="P:porphyrin-containing compound biosynthetic process"/>
    <property type="evidence" value="ECO:0007669"/>
    <property type="project" value="UniProtKB-KW"/>
</dbReference>
<evidence type="ECO:0000256" key="6">
    <source>
        <dbReference type="ARBA" id="ARBA00022692"/>
    </source>
</evidence>
<dbReference type="AlphaFoldDB" id="A0A1J5QW85"/>
<evidence type="ECO:0000256" key="10">
    <source>
        <dbReference type="SAM" id="Phobius"/>
    </source>
</evidence>
<keyword evidence="7 10" id="KW-1133">Transmembrane helix</keyword>
<evidence type="ECO:0000313" key="12">
    <source>
        <dbReference type="EMBL" id="OIQ84119.1"/>
    </source>
</evidence>
<dbReference type="Gene3D" id="1.25.40.10">
    <property type="entry name" value="Tetratricopeptide repeat domain"/>
    <property type="match status" value="2"/>
</dbReference>
<comment type="pathway">
    <text evidence="3">Porphyrin-containing compound metabolism; protoheme biosynthesis.</text>
</comment>
<sequence length="394" mass="44074">MKLLVWLLFILGGAVALSLVFGSNDGYVLLVQPPYRVEFSLNLLVILLVLGFASLHGTLRLIQYTLHLPENVRKFKQVQRQKEAHQAMLQGLHALVEGRYAKAETAAARALELGEDAGLSALVAARAAHRMKHRAKRDFYLAEAERLAPESAVARLLTHTELLLDGRQYAQALQPLLRLEKIEPNYAPALKLLLKVHQRLGNWEQVQAVVARLEKLGAIEPVHRRQVQYHAHQQLLERHAENAQELLAYWKKIPEADRLQTQMARLGARHFLAAGDGVSAAQAIEMSLTKQWDSDLSGLYGDCAGEDTLKQLQQAEFWLQSHHDDAGLLLSLGNLCLRQELWGKAQSYLEASISVMPGSAAHFALARLLERTGQQEKANGHYRQSLEYALQEAA</sequence>
<keyword evidence="6 10" id="KW-0812">Transmembrane</keyword>
<keyword evidence="4" id="KW-1003">Cell membrane</keyword>
<dbReference type="Pfam" id="PF07219">
    <property type="entry name" value="HemY_N"/>
    <property type="match status" value="1"/>
</dbReference>
<accession>A0A1J5QW85</accession>
<proteinExistence type="predicted"/>
<evidence type="ECO:0000256" key="1">
    <source>
        <dbReference type="ARBA" id="ARBA00002962"/>
    </source>
</evidence>
<keyword evidence="5" id="KW-0997">Cell inner membrane</keyword>
<feature type="domain" description="HemY N-terminal" evidence="11">
    <location>
        <begin position="26"/>
        <end position="131"/>
    </location>
</feature>
<dbReference type="InterPro" id="IPR011990">
    <property type="entry name" value="TPR-like_helical_dom_sf"/>
</dbReference>
<dbReference type="SUPFAM" id="SSF48452">
    <property type="entry name" value="TPR-like"/>
    <property type="match status" value="1"/>
</dbReference>
<comment type="subcellular location">
    <subcellularLocation>
        <location evidence="2">Cell inner membrane</location>
        <topology evidence="2">Multi-pass membrane protein</topology>
    </subcellularLocation>
</comment>
<dbReference type="InterPro" id="IPR005254">
    <property type="entry name" value="Heme_biosyn_assoc_TPR_pro"/>
</dbReference>
<evidence type="ECO:0000256" key="7">
    <source>
        <dbReference type="ARBA" id="ARBA00022989"/>
    </source>
</evidence>
<dbReference type="NCBIfam" id="TIGR00540">
    <property type="entry name" value="TPR_hemY_coli"/>
    <property type="match status" value="1"/>
</dbReference>
<feature type="transmembrane region" description="Helical" evidence="10">
    <location>
        <begin position="40"/>
        <end position="59"/>
    </location>
</feature>
<comment type="caution">
    <text evidence="12">The sequence shown here is derived from an EMBL/GenBank/DDBJ whole genome shotgun (WGS) entry which is preliminary data.</text>
</comment>
<keyword evidence="9" id="KW-0627">Porphyrin biosynthesis</keyword>
<dbReference type="GO" id="GO:0005886">
    <property type="term" value="C:plasma membrane"/>
    <property type="evidence" value="ECO:0007669"/>
    <property type="project" value="UniProtKB-SubCell"/>
</dbReference>
<organism evidence="12">
    <name type="scientific">mine drainage metagenome</name>
    <dbReference type="NCBI Taxonomy" id="410659"/>
    <lineage>
        <taxon>unclassified sequences</taxon>
        <taxon>metagenomes</taxon>
        <taxon>ecological metagenomes</taxon>
    </lineage>
</organism>
<evidence type="ECO:0000256" key="2">
    <source>
        <dbReference type="ARBA" id="ARBA00004429"/>
    </source>
</evidence>
<evidence type="ECO:0000259" key="11">
    <source>
        <dbReference type="Pfam" id="PF07219"/>
    </source>
</evidence>
<comment type="function">
    <text evidence="1">Involved in a late step of protoheme IX synthesis.</text>
</comment>
<keyword evidence="8 10" id="KW-0472">Membrane</keyword>
<reference evidence="12" key="1">
    <citation type="submission" date="2016-10" db="EMBL/GenBank/DDBJ databases">
        <title>Sequence of Gallionella enrichment culture.</title>
        <authorList>
            <person name="Poehlein A."/>
            <person name="Muehling M."/>
            <person name="Daniel R."/>
        </authorList>
    </citation>
    <scope>NUCLEOTIDE SEQUENCE</scope>
</reference>
<gene>
    <name evidence="12" type="ORF">GALL_340630</name>
</gene>
<evidence type="ECO:0000256" key="5">
    <source>
        <dbReference type="ARBA" id="ARBA00022519"/>
    </source>
</evidence>
<evidence type="ECO:0000256" key="4">
    <source>
        <dbReference type="ARBA" id="ARBA00022475"/>
    </source>
</evidence>
<name>A0A1J5QW85_9ZZZZ</name>
<dbReference type="InterPro" id="IPR010817">
    <property type="entry name" value="HemY_N"/>
</dbReference>
<protein>
    <submittedName>
        <fullName evidence="12">Putative protoheme IX biogenesis protein</fullName>
    </submittedName>
</protein>
<dbReference type="EMBL" id="MLJW01000644">
    <property type="protein sequence ID" value="OIQ84119.1"/>
    <property type="molecule type" value="Genomic_DNA"/>
</dbReference>
<evidence type="ECO:0000256" key="3">
    <source>
        <dbReference type="ARBA" id="ARBA00004744"/>
    </source>
</evidence>
<dbReference type="UniPathway" id="UPA00252"/>
<evidence type="ECO:0000256" key="8">
    <source>
        <dbReference type="ARBA" id="ARBA00023136"/>
    </source>
</evidence>